<dbReference type="AlphaFoldDB" id="A0A642UWL8"/>
<reference evidence="1" key="1">
    <citation type="journal article" date="2019" name="G3 (Bethesda)">
        <title>Genome Assemblies of Two Rare Opportunistic Yeast Pathogens: Diutina rugosa (syn. Candida rugosa) and Trichomonascus ciferrii (syn. Candida ciferrii).</title>
        <authorList>
            <person name="Mixao V."/>
            <person name="Saus E."/>
            <person name="Hansen A.P."/>
            <person name="Lass-Florl C."/>
            <person name="Gabaldon T."/>
        </authorList>
    </citation>
    <scope>NUCLEOTIDE SEQUENCE</scope>
    <source>
        <strain evidence="1">CBS 4856</strain>
    </source>
</reference>
<organism evidence="1 2">
    <name type="scientific">Trichomonascus ciferrii</name>
    <dbReference type="NCBI Taxonomy" id="44093"/>
    <lineage>
        <taxon>Eukaryota</taxon>
        <taxon>Fungi</taxon>
        <taxon>Dikarya</taxon>
        <taxon>Ascomycota</taxon>
        <taxon>Saccharomycotina</taxon>
        <taxon>Dipodascomycetes</taxon>
        <taxon>Dipodascales</taxon>
        <taxon>Trichomonascaceae</taxon>
        <taxon>Trichomonascus</taxon>
        <taxon>Trichomonascus ciferrii complex</taxon>
    </lineage>
</organism>
<comment type="caution">
    <text evidence="1">The sequence shown here is derived from an EMBL/GenBank/DDBJ whole genome shotgun (WGS) entry which is preliminary data.</text>
</comment>
<proteinExistence type="predicted"/>
<dbReference type="Proteomes" id="UP000761534">
    <property type="component" value="Unassembled WGS sequence"/>
</dbReference>
<dbReference type="EMBL" id="SWFS01000390">
    <property type="protein sequence ID" value="KAA8906840.1"/>
    <property type="molecule type" value="Genomic_DNA"/>
</dbReference>
<keyword evidence="2" id="KW-1185">Reference proteome</keyword>
<dbReference type="VEuPathDB" id="FungiDB:TRICI_005079"/>
<gene>
    <name evidence="1" type="ORF">TRICI_005079</name>
</gene>
<sequence length="174" mass="18720">MLSCRTNDDTFVCLKYCDSTLENSSPGVITNDSFDGVHDIRWLMLESSSMLYSLCINAAWLAFFPPPPPPDVVAFSFDGAAVPVCAVAELVPAVGGVLLPLPLSSPSVIVATCEQTDKKKNKKKFSGVVMKTVPVTPVRGGAGWDLSFSVRHSYVTTEHKRRTSATALQPTNPS</sequence>
<protein>
    <submittedName>
        <fullName evidence="1">Uncharacterized protein</fullName>
    </submittedName>
</protein>
<evidence type="ECO:0000313" key="2">
    <source>
        <dbReference type="Proteomes" id="UP000761534"/>
    </source>
</evidence>
<accession>A0A642UWL8</accession>
<evidence type="ECO:0000313" key="1">
    <source>
        <dbReference type="EMBL" id="KAA8906840.1"/>
    </source>
</evidence>
<name>A0A642UWL8_9ASCO</name>